<reference evidence="2" key="1">
    <citation type="submission" date="2014-09" db="EMBL/GenBank/DDBJ databases">
        <authorList>
            <person name="Magalhaes I.L.F."/>
            <person name="Oliveira U."/>
            <person name="Santos F.R."/>
            <person name="Vidigal T.H.D.A."/>
            <person name="Brescovit A.D."/>
            <person name="Santos A.J."/>
        </authorList>
    </citation>
    <scope>NUCLEOTIDE SEQUENCE</scope>
    <source>
        <tissue evidence="2">Shoot tissue taken approximately 20 cm above the soil surface</tissue>
    </source>
</reference>
<protein>
    <submittedName>
        <fullName evidence="2">Uncharacterized protein</fullName>
    </submittedName>
</protein>
<organism evidence="2">
    <name type="scientific">Arundo donax</name>
    <name type="common">Giant reed</name>
    <name type="synonym">Donax arundinaceus</name>
    <dbReference type="NCBI Taxonomy" id="35708"/>
    <lineage>
        <taxon>Eukaryota</taxon>
        <taxon>Viridiplantae</taxon>
        <taxon>Streptophyta</taxon>
        <taxon>Embryophyta</taxon>
        <taxon>Tracheophyta</taxon>
        <taxon>Spermatophyta</taxon>
        <taxon>Magnoliopsida</taxon>
        <taxon>Liliopsida</taxon>
        <taxon>Poales</taxon>
        <taxon>Poaceae</taxon>
        <taxon>PACMAD clade</taxon>
        <taxon>Arundinoideae</taxon>
        <taxon>Arundineae</taxon>
        <taxon>Arundo</taxon>
    </lineage>
</organism>
<dbReference type="AlphaFoldDB" id="A0A0A9BD38"/>
<reference evidence="2" key="2">
    <citation type="journal article" date="2015" name="Data Brief">
        <title>Shoot transcriptome of the giant reed, Arundo donax.</title>
        <authorList>
            <person name="Barrero R.A."/>
            <person name="Guerrero F.D."/>
            <person name="Moolhuijzen P."/>
            <person name="Goolsby J.A."/>
            <person name="Tidwell J."/>
            <person name="Bellgard S.E."/>
            <person name="Bellgard M.I."/>
        </authorList>
    </citation>
    <scope>NUCLEOTIDE SEQUENCE</scope>
    <source>
        <tissue evidence="2">Shoot tissue taken approximately 20 cm above the soil surface</tissue>
    </source>
</reference>
<evidence type="ECO:0000256" key="1">
    <source>
        <dbReference type="SAM" id="Phobius"/>
    </source>
</evidence>
<evidence type="ECO:0000313" key="2">
    <source>
        <dbReference type="EMBL" id="JAD59105.1"/>
    </source>
</evidence>
<accession>A0A0A9BD38</accession>
<proteinExistence type="predicted"/>
<dbReference type="EMBL" id="GBRH01238790">
    <property type="protein sequence ID" value="JAD59105.1"/>
    <property type="molecule type" value="Transcribed_RNA"/>
</dbReference>
<feature type="transmembrane region" description="Helical" evidence="1">
    <location>
        <begin position="20"/>
        <end position="47"/>
    </location>
</feature>
<keyword evidence="1" id="KW-0472">Membrane</keyword>
<sequence>MNPGNSHAPTKPSLKSVCSISYGLFFGPLRLVCNCTIIQALHLVLFIEGRMHRHG</sequence>
<keyword evidence="1" id="KW-0812">Transmembrane</keyword>
<name>A0A0A9BD38_ARUDO</name>
<keyword evidence="1" id="KW-1133">Transmembrane helix</keyword>